<evidence type="ECO:0000313" key="3">
    <source>
        <dbReference type="Proteomes" id="UP001605036"/>
    </source>
</evidence>
<organism evidence="2 3">
    <name type="scientific">Riccia fluitans</name>
    <dbReference type="NCBI Taxonomy" id="41844"/>
    <lineage>
        <taxon>Eukaryota</taxon>
        <taxon>Viridiplantae</taxon>
        <taxon>Streptophyta</taxon>
        <taxon>Embryophyta</taxon>
        <taxon>Marchantiophyta</taxon>
        <taxon>Marchantiopsida</taxon>
        <taxon>Marchantiidae</taxon>
        <taxon>Marchantiales</taxon>
        <taxon>Ricciaceae</taxon>
        <taxon>Riccia</taxon>
    </lineage>
</organism>
<accession>A0ABD1ZIM9</accession>
<comment type="caution">
    <text evidence="2">The sequence shown here is derived from an EMBL/GenBank/DDBJ whole genome shotgun (WGS) entry which is preliminary data.</text>
</comment>
<evidence type="ECO:0008006" key="4">
    <source>
        <dbReference type="Google" id="ProtNLM"/>
    </source>
</evidence>
<protein>
    <recommendedName>
        <fullName evidence="4">NTF2-like domain-containing protein</fullName>
    </recommendedName>
</protein>
<dbReference type="EMBL" id="JBHFFA010000001">
    <property type="protein sequence ID" value="KAL2650481.1"/>
    <property type="molecule type" value="Genomic_DNA"/>
</dbReference>
<dbReference type="Proteomes" id="UP001605036">
    <property type="component" value="Unassembled WGS sequence"/>
</dbReference>
<proteinExistence type="predicted"/>
<dbReference type="InterPro" id="IPR018790">
    <property type="entry name" value="DUF2358"/>
</dbReference>
<reference evidence="2 3" key="1">
    <citation type="submission" date="2024-09" db="EMBL/GenBank/DDBJ databases">
        <title>Chromosome-scale assembly of Riccia fluitans.</title>
        <authorList>
            <person name="Paukszto L."/>
            <person name="Sawicki J."/>
            <person name="Karawczyk K."/>
            <person name="Piernik-Szablinska J."/>
            <person name="Szczecinska M."/>
            <person name="Mazdziarz M."/>
        </authorList>
    </citation>
    <scope>NUCLEOTIDE SEQUENCE [LARGE SCALE GENOMIC DNA]</scope>
    <source>
        <strain evidence="2">Rf_01</strain>
        <tissue evidence="2">Aerial parts of the thallus</tissue>
    </source>
</reference>
<gene>
    <name evidence="2" type="ORF">R1flu_018609</name>
</gene>
<evidence type="ECO:0000256" key="1">
    <source>
        <dbReference type="SAM" id="MobiDB-lite"/>
    </source>
</evidence>
<sequence length="281" mass="31772">MAVRDEMRGYGGRGSNIKGRPTTWTPNSSSAIHLKNYENPSCHHQHHLRDFSFCVTKTRVLTSHGNAAAYRHLSKCGQSKKPWRVLCKKEEGGRTPPTAEASPLVKLAWYGSEAFGNAVSVFRPKASDDAAADDGELKFDGPVDRKTSVELIKKDYDRSYFVTGNMATGIYEDDCEFADPFVSFKGLKRFKQNVGNLGSFMEESTLKLIDWQEYEDRIFARWRFNCVLALPWKPILAASGSTEYFFSKESGKIIKHVESWDISPADGVRQLFKPNPKKEKK</sequence>
<dbReference type="PANTHER" id="PTHR34123:SF1">
    <property type="entry name" value="OS04G0578200 PROTEIN"/>
    <property type="match status" value="1"/>
</dbReference>
<evidence type="ECO:0000313" key="2">
    <source>
        <dbReference type="EMBL" id="KAL2650481.1"/>
    </source>
</evidence>
<dbReference type="AlphaFoldDB" id="A0ABD1ZIM9"/>
<keyword evidence="3" id="KW-1185">Reference proteome</keyword>
<name>A0ABD1ZIM9_9MARC</name>
<feature type="region of interest" description="Disordered" evidence="1">
    <location>
        <begin position="1"/>
        <end position="27"/>
    </location>
</feature>
<dbReference type="InterPro" id="IPR032710">
    <property type="entry name" value="NTF2-like_dom_sf"/>
</dbReference>
<dbReference type="SUPFAM" id="SSF54427">
    <property type="entry name" value="NTF2-like"/>
    <property type="match status" value="1"/>
</dbReference>
<dbReference type="PANTHER" id="PTHR34123">
    <property type="entry name" value="OS04G0578200 PROTEIN"/>
    <property type="match status" value="1"/>
</dbReference>
<dbReference type="Pfam" id="PF10184">
    <property type="entry name" value="DUF2358"/>
    <property type="match status" value="1"/>
</dbReference>